<evidence type="ECO:0000259" key="3">
    <source>
        <dbReference type="Pfam" id="PF04650"/>
    </source>
</evidence>
<feature type="compositionally biased region" description="Polar residues" evidence="2">
    <location>
        <begin position="48"/>
        <end position="63"/>
    </location>
</feature>
<feature type="compositionally biased region" description="Low complexity" evidence="2">
    <location>
        <begin position="172"/>
        <end position="184"/>
    </location>
</feature>
<protein>
    <submittedName>
        <fullName evidence="7">YSIRK-type signal peptide-containing protein</fullName>
    </submittedName>
</protein>
<accession>A0AAW4CAF6</accession>
<dbReference type="EMBL" id="JACSZI010000047">
    <property type="protein sequence ID" value="MBF9674211.1"/>
    <property type="molecule type" value="Genomic_DNA"/>
</dbReference>
<feature type="region of interest" description="Disordered" evidence="2">
    <location>
        <begin position="646"/>
        <end position="667"/>
    </location>
</feature>
<dbReference type="Gene3D" id="2.60.40.1080">
    <property type="match status" value="1"/>
</dbReference>
<feature type="non-terminal residue" evidence="7">
    <location>
        <position position="1569"/>
    </location>
</feature>
<feature type="region of interest" description="Disordered" evidence="2">
    <location>
        <begin position="48"/>
        <end position="110"/>
    </location>
</feature>
<dbReference type="Proteomes" id="UP000743672">
    <property type="component" value="Unassembled WGS sequence"/>
</dbReference>
<evidence type="ECO:0000259" key="5">
    <source>
        <dbReference type="Pfam" id="PF18200"/>
    </source>
</evidence>
<evidence type="ECO:0000259" key="4">
    <source>
        <dbReference type="Pfam" id="PF08428"/>
    </source>
</evidence>
<sequence>MEDKSNSLSRVKRHQREKVLRFSIRKYSFGAASVAVAALMFMGANVVSADSPSQNTSSSTTGLASPKDGEQSSEAGQARDENQAEVASEPSANKEAQPAEEKAATVDSSRLSKLVEEVSALLSTDSKHDSSVVSPIKERLQKGKELLARADAGQGELDSLAEDLEKDLAVLSSSSQESSQPQGSEAADKNSSSETSNPKEEGSDRAASASVPENKPRRRSRRALESIPNTVNEGALSDVRYFASVDRSDNGGRDTRNNEPEFTKDKTVIRARYQEEGGQKWMVYDVFFNNDGNRLTRYSYQQQYYFQAPFNIMHKDNIVRDLSFTRYKKSGGRRLSDGNIGFQQYGNVANIGNAWSQKNDIFNNDGRSFYDPSSGVYRDDQRWTVFRHNQGDSFLNLLTKKTDGTYPNLSYYLGIKVSNESAPYAVHMHAKIRLRDDVSAEDAAKYGHVYAATTTFGNTTNQSYIVGAMGARLETTTEAETYPIKGSSHTKTVGDSLQDTNNPVADGYITSKSGKAFPSGMDWNWEGGRKPSTDQAGVFTYKVIATYSDQSSSEDANSGSDGTVTLNVRPKKPTITTSVANKKGLTNQQITVNVGNGVPNGSTVKLYDGDRVIGTGTTDGETATVTVTEALPGKAITAETIVNKGGTVTSDRSDAVTPTEAPDTQAPTLTITPASQTVTEGEWVTFTVTATDDKKAKLDVSDILTKYGDRFNTGKAFVDASGTTDTNQIRKITIKALPEDVGTHTITFKATDEAGNKANPVTFTFTVTAGDKMGPTITAADATVTKNEPITPIPVTAVDNTGGVGLRDNNPIEVSNLPQGLKYENGKITGTTNAATGFYTVKIKAYDKNNNSSEKTIKITVEEQASKYNPTGETLTVPYNHNITDDEVKAKVQNFAPGTLTVQSKPSTNTSGNVGNAVVKVTYPDGSHDTVNIPVVVGRPNKDDYTPKYNDGSGKPGASVDIPVSEANGKTIPSGTTYTSLTPGVVTVDDKGKVTVTIPKDKKPGDEITGKVLVRYPDGSEEEVPVKVTVTNQDKDDYTPKYNDGNGKPGTKVEIPLTEENGKDIPTGTTFESDQPEVITVDKDGKVTVTIPADKNPGDKITGKVTVTYPDGSKEEVPVTVTVGEQDKDIYTPKYEDGNGKPGTKVEIPLTEENGKKIPTGTTFESDQPGVITVDKDGKVTVTIPADKNPGDKITGKVTVTYPDGSKEEVPVTVTVGEQDKDIYTPKYNDGNGKPGTKVEIPLTEENGKKIPTGTTFESGTPGITVDDKGKVTVTIPADKKPGDKITGKVTVTYPDGSKEEVPVKVTVTTPARKTPTIDLVQDPTTGDVTVTPKKPDGSTYPEGTMVELPGKDGRPIKVTIGADGSAKVPNDQLPDTTVVGKAKITEPGKAAVEVPNVTTPAKVTPATPTTETPGKIEIAQQPNGNAIVTPKKPDGTTYPSGTKVEIPGENGTTITVTIGDNGSGEVPNDKLPKGAVPGKGKVTEPNKKPSQPVDVTTPARKTPTIDLVQDPTTGDVTVTPKKPDGSTYPEGTMVELPGKDGRPIKVTIGADGSAKVPNDQLPDTTVVG</sequence>
<evidence type="ECO:0000313" key="8">
    <source>
        <dbReference type="Proteomes" id="UP000743672"/>
    </source>
</evidence>
<dbReference type="Pfam" id="PF18200">
    <property type="entry name" value="Big_11"/>
    <property type="match status" value="2"/>
</dbReference>
<feature type="domain" description="Cell-surface Ig-like bacterial" evidence="5">
    <location>
        <begin position="1415"/>
        <end position="1501"/>
    </location>
</feature>
<evidence type="ECO:0000256" key="1">
    <source>
        <dbReference type="ARBA" id="ARBA00022729"/>
    </source>
</evidence>
<dbReference type="InterPro" id="IPR005877">
    <property type="entry name" value="YSIRK_signal_dom"/>
</dbReference>
<feature type="domain" description="Long Rib" evidence="6">
    <location>
        <begin position="943"/>
        <end position="1031"/>
    </location>
</feature>
<feature type="domain" description="YSIRK Gram-positive signal peptide" evidence="3">
    <location>
        <begin position="17"/>
        <end position="42"/>
    </location>
</feature>
<feature type="region of interest" description="Disordered" evidence="2">
    <location>
        <begin position="1459"/>
        <end position="1569"/>
    </location>
</feature>
<gene>
    <name evidence="7" type="ORF">IAI20_09065</name>
</gene>
<dbReference type="RefSeq" id="WP_196313424.1">
    <property type="nucleotide sequence ID" value="NZ_JACSZI010000047.1"/>
</dbReference>
<dbReference type="Pfam" id="PF18957">
    <property type="entry name" value="RibLong"/>
    <property type="match status" value="4"/>
</dbReference>
<feature type="domain" description="Long Rib" evidence="6">
    <location>
        <begin position="1036"/>
        <end position="1123"/>
    </location>
</feature>
<evidence type="ECO:0000256" key="2">
    <source>
        <dbReference type="SAM" id="MobiDB-lite"/>
    </source>
</evidence>
<dbReference type="InterPro" id="IPR041339">
    <property type="entry name" value="Ig-like_bac"/>
</dbReference>
<evidence type="ECO:0000313" key="7">
    <source>
        <dbReference type="EMBL" id="MBF9674211.1"/>
    </source>
</evidence>
<comment type="caution">
    <text evidence="7">The sequence shown here is derived from an EMBL/GenBank/DDBJ whole genome shotgun (WGS) entry which is preliminary data.</text>
</comment>
<dbReference type="InterPro" id="IPR013783">
    <property type="entry name" value="Ig-like_fold"/>
</dbReference>
<dbReference type="Pfam" id="PF05345">
    <property type="entry name" value="He_PIG"/>
    <property type="match status" value="1"/>
</dbReference>
<dbReference type="Pfam" id="PF08428">
    <property type="entry name" value="Rib"/>
    <property type="match status" value="1"/>
</dbReference>
<dbReference type="Gene3D" id="2.60.40.4140">
    <property type="match status" value="1"/>
</dbReference>
<proteinExistence type="predicted"/>
<evidence type="ECO:0000259" key="6">
    <source>
        <dbReference type="Pfam" id="PF18957"/>
    </source>
</evidence>
<feature type="domain" description="Long Rib" evidence="6">
    <location>
        <begin position="1222"/>
        <end position="1309"/>
    </location>
</feature>
<keyword evidence="1" id="KW-0732">Signal</keyword>
<dbReference type="NCBIfam" id="TIGR01168">
    <property type="entry name" value="YSIRK_signal"/>
    <property type="match status" value="1"/>
</dbReference>
<feature type="domain" description="Long Rib" evidence="6">
    <location>
        <begin position="1129"/>
        <end position="1216"/>
    </location>
</feature>
<reference evidence="7" key="1">
    <citation type="journal article" date="2020" name="J. Clin. Microbiol.">
        <title>Streptococcus pseudopneumoniae: Use of whole genome sequences to validate methods used for identification.</title>
        <authorList>
            <person name="Jensen C.S."/>
            <person name="Iversen K.H."/>
            <person name="Dargis R."/>
            <person name="Shewmaker P."/>
            <person name="Rasmussen S."/>
            <person name="Christensen J.J."/>
            <person name="Nielsen X.C."/>
        </authorList>
    </citation>
    <scope>NUCLEOTIDE SEQUENCE</scope>
    <source>
        <strain evidence="7">256-03</strain>
    </source>
</reference>
<feature type="region of interest" description="Disordered" evidence="2">
    <location>
        <begin position="938"/>
        <end position="957"/>
    </location>
</feature>
<dbReference type="InterPro" id="IPR059115">
    <property type="entry name" value="Rib"/>
</dbReference>
<feature type="domain" description="Cell-surface Ig-like bacterial" evidence="5">
    <location>
        <begin position="1312"/>
        <end position="1403"/>
    </location>
</feature>
<dbReference type="InterPro" id="IPR044055">
    <property type="entry name" value="RibLong"/>
</dbReference>
<feature type="domain" description="Rib" evidence="4">
    <location>
        <begin position="864"/>
        <end position="937"/>
    </location>
</feature>
<dbReference type="Pfam" id="PF04650">
    <property type="entry name" value="YSIRK_signal"/>
    <property type="match status" value="1"/>
</dbReference>
<dbReference type="NCBIfam" id="NF038186">
    <property type="entry name" value="YPDG_rpt"/>
    <property type="match status" value="4"/>
</dbReference>
<dbReference type="Gene3D" id="2.60.40.10">
    <property type="entry name" value="Immunoglobulins"/>
    <property type="match status" value="1"/>
</dbReference>
<name>A0AAW4CAF6_9STRE</name>
<feature type="region of interest" description="Disordered" evidence="2">
    <location>
        <begin position="168"/>
        <end position="230"/>
    </location>
</feature>
<organism evidence="7 8">
    <name type="scientific">Streptococcus pseudopneumoniae</name>
    <dbReference type="NCBI Taxonomy" id="257758"/>
    <lineage>
        <taxon>Bacteria</taxon>
        <taxon>Bacillati</taxon>
        <taxon>Bacillota</taxon>
        <taxon>Bacilli</taxon>
        <taxon>Lactobacillales</taxon>
        <taxon>Streptococcaceae</taxon>
        <taxon>Streptococcus</taxon>
    </lineage>
</organism>